<evidence type="ECO:0000256" key="4">
    <source>
        <dbReference type="SAM" id="SignalP"/>
    </source>
</evidence>
<dbReference type="PANTHER" id="PTHR46847">
    <property type="entry name" value="D-ALLOSE-BINDING PERIPLASMIC PROTEIN-RELATED"/>
    <property type="match status" value="1"/>
</dbReference>
<comment type="caution">
    <text evidence="6">The sequence shown here is derived from an EMBL/GenBank/DDBJ whole genome shotgun (WGS) entry which is preliminary data.</text>
</comment>
<organism evidence="6 7">
    <name type="scientific">Aliiruegeria haliotis</name>
    <dbReference type="NCBI Taxonomy" id="1280846"/>
    <lineage>
        <taxon>Bacteria</taxon>
        <taxon>Pseudomonadati</taxon>
        <taxon>Pseudomonadota</taxon>
        <taxon>Alphaproteobacteria</taxon>
        <taxon>Rhodobacterales</taxon>
        <taxon>Roseobacteraceae</taxon>
        <taxon>Aliiruegeria</taxon>
    </lineage>
</organism>
<gene>
    <name evidence="6" type="ORF">CLV78_1195</name>
</gene>
<dbReference type="Pfam" id="PF13407">
    <property type="entry name" value="Peripla_BP_4"/>
    <property type="match status" value="1"/>
</dbReference>
<protein>
    <submittedName>
        <fullName evidence="6">Ribose transport system substrate-binding protein</fullName>
    </submittedName>
</protein>
<feature type="signal peptide" evidence="4">
    <location>
        <begin position="1"/>
        <end position="25"/>
    </location>
</feature>
<dbReference type="InterPro" id="IPR028082">
    <property type="entry name" value="Peripla_BP_I"/>
</dbReference>
<dbReference type="GO" id="GO:0030313">
    <property type="term" value="C:cell envelope"/>
    <property type="evidence" value="ECO:0007669"/>
    <property type="project" value="UniProtKB-SubCell"/>
</dbReference>
<dbReference type="SUPFAM" id="SSF53822">
    <property type="entry name" value="Periplasmic binding protein-like I"/>
    <property type="match status" value="1"/>
</dbReference>
<proteinExistence type="inferred from homology"/>
<name>A0A2T0RET6_9RHOB</name>
<comment type="similarity">
    <text evidence="2">Belongs to the bacterial solute-binding protein 2 family.</text>
</comment>
<reference evidence="6 7" key="1">
    <citation type="submission" date="2018-03" db="EMBL/GenBank/DDBJ databases">
        <title>Genomic Encyclopedia of Archaeal and Bacterial Type Strains, Phase II (KMG-II): from individual species to whole genera.</title>
        <authorList>
            <person name="Goeker M."/>
        </authorList>
    </citation>
    <scope>NUCLEOTIDE SEQUENCE [LARGE SCALE GENOMIC DNA]</scope>
    <source>
        <strain evidence="6 7">DSM 29328</strain>
    </source>
</reference>
<dbReference type="InterPro" id="IPR025997">
    <property type="entry name" value="SBP_2_dom"/>
</dbReference>
<feature type="domain" description="Periplasmic binding protein" evidence="5">
    <location>
        <begin position="31"/>
        <end position="288"/>
    </location>
</feature>
<evidence type="ECO:0000259" key="5">
    <source>
        <dbReference type="Pfam" id="PF13407"/>
    </source>
</evidence>
<evidence type="ECO:0000256" key="1">
    <source>
        <dbReference type="ARBA" id="ARBA00004196"/>
    </source>
</evidence>
<evidence type="ECO:0000313" key="6">
    <source>
        <dbReference type="EMBL" id="PRY19673.1"/>
    </source>
</evidence>
<dbReference type="GO" id="GO:0030246">
    <property type="term" value="F:carbohydrate binding"/>
    <property type="evidence" value="ECO:0007669"/>
    <property type="project" value="UniProtKB-ARBA"/>
</dbReference>
<dbReference type="RefSeq" id="WP_106208309.1">
    <property type="nucleotide sequence ID" value="NZ_PVTD01000019.1"/>
</dbReference>
<feature type="chain" id="PRO_5015524640" evidence="4">
    <location>
        <begin position="26"/>
        <end position="334"/>
    </location>
</feature>
<comment type="subcellular location">
    <subcellularLocation>
        <location evidence="1">Cell envelope</location>
    </subcellularLocation>
</comment>
<keyword evidence="7" id="KW-1185">Reference proteome</keyword>
<evidence type="ECO:0000313" key="7">
    <source>
        <dbReference type="Proteomes" id="UP000239480"/>
    </source>
</evidence>
<sequence>MSKIGLSIAAAVSALALTSGTAAFAEGKGLVAFSQADMANEWRVMNTKEMEQAFKEAGYDFVWANANADPAKQLADIEDLLSRKPDLLVVAPIEFEPLAPVPRLAEEADTDLIVVDRALPGEPGTGKWISLVTIDFVDTGVRVAEDAVEQLTEKYGEPKGKLLHVTGNTGASPVIDEQTGLDQVFDQYENIEIVGTCDGRYARETGRSCTEDLLQAFSKGDVDGIIFDNDDMMMGGLSAISSQGRDELRGWLWGKDGTVEGLQAVLDGDMTFTVQTPPFFGGKALEVWEAAKAGNDVAPVQYVDKESFDNDTDAQMKRVEERIEELKALGVGCC</sequence>
<evidence type="ECO:0000256" key="2">
    <source>
        <dbReference type="ARBA" id="ARBA00007639"/>
    </source>
</evidence>
<dbReference type="OrthoDB" id="9813037at2"/>
<dbReference type="AlphaFoldDB" id="A0A2T0RET6"/>
<dbReference type="Proteomes" id="UP000239480">
    <property type="component" value="Unassembled WGS sequence"/>
</dbReference>
<evidence type="ECO:0000256" key="3">
    <source>
        <dbReference type="ARBA" id="ARBA00022729"/>
    </source>
</evidence>
<accession>A0A2T0RET6</accession>
<dbReference type="Gene3D" id="3.40.50.2300">
    <property type="match status" value="2"/>
</dbReference>
<dbReference type="PANTHER" id="PTHR46847:SF1">
    <property type="entry name" value="D-ALLOSE-BINDING PERIPLASMIC PROTEIN-RELATED"/>
    <property type="match status" value="1"/>
</dbReference>
<dbReference type="EMBL" id="PVTD01000019">
    <property type="protein sequence ID" value="PRY19673.1"/>
    <property type="molecule type" value="Genomic_DNA"/>
</dbReference>
<keyword evidence="3 4" id="KW-0732">Signal</keyword>